<evidence type="ECO:0000256" key="3">
    <source>
        <dbReference type="ARBA" id="ARBA00007186"/>
    </source>
</evidence>
<accession>A0A2T3B4C3</accession>
<evidence type="ECO:0000313" key="11">
    <source>
        <dbReference type="Proteomes" id="UP000241818"/>
    </source>
</evidence>
<dbReference type="InParanoid" id="A0A2T3B4C3"/>
<keyword evidence="7" id="KW-0326">Glycosidase</keyword>
<dbReference type="Proteomes" id="UP000241818">
    <property type="component" value="Unassembled WGS sequence"/>
</dbReference>
<sequence length="509" mass="56788">MTTFTRIPEDETPSINVDVSRRLSKIDPNIYGGFTEHMGRCIYGGIYDPGNPLSDSNGYRKDVLSALRELDIPVIRYPGGNFVATYHWQDGVGPKENRPARPELAWLGTETNEFGTDEFMHWLEVLSEGREKRVEPYFCLNFGTGTLDEALAWVEYCNGTRNTYYANLRRKHGREEPYNIKYWALGNEDYAKQAAQWAKALKLLDPSLCLILCGETGHSSWDHEVLKACIPYVDMHSIHIYTCSNDHVPNAVAPLSAERAIETAAALIDIARIENKIPPSVAPTKICFDEWNVWDPVRAPGEQGAEELYTLSDALAVGVWLNVFVRQSKWVGMANIAQTVNVISPLMTTKNGIVKQATWWPLLLFSKYMRGWTVGVHVKGGAYDGVTQPAWLQGVLEQGASWLDASASVNEDGVVSLVVVNINETRDYEVDLTGVGNATVYTVSGPSVKAVNADGKEEVGVTETKWDGQGKFKFAKHSMTMLRWQTGQKVKDVSKGDGLRLDTRKMAWE</sequence>
<dbReference type="RefSeq" id="XP_024721762.1">
    <property type="nucleotide sequence ID" value="XM_024868123.1"/>
</dbReference>
<dbReference type="EC" id="3.2.1.55" evidence="4"/>
<dbReference type="PANTHER" id="PTHR43576:SF3">
    <property type="entry name" value="ALPHA-L-ARABINOFURANOSIDASE C"/>
    <property type="match status" value="1"/>
</dbReference>
<reference evidence="10 11" key="1">
    <citation type="journal article" date="2018" name="New Phytol.">
        <title>Comparative genomics and transcriptomics depict ericoid mycorrhizal fungi as versatile saprotrophs and plant mutualists.</title>
        <authorList>
            <person name="Martino E."/>
            <person name="Morin E."/>
            <person name="Grelet G.A."/>
            <person name="Kuo A."/>
            <person name="Kohler A."/>
            <person name="Daghino S."/>
            <person name="Barry K.W."/>
            <person name="Cichocki N."/>
            <person name="Clum A."/>
            <person name="Dockter R.B."/>
            <person name="Hainaut M."/>
            <person name="Kuo R.C."/>
            <person name="LaButti K."/>
            <person name="Lindahl B.D."/>
            <person name="Lindquist E.A."/>
            <person name="Lipzen A."/>
            <person name="Khouja H.R."/>
            <person name="Magnuson J."/>
            <person name="Murat C."/>
            <person name="Ohm R.A."/>
            <person name="Singer S.W."/>
            <person name="Spatafora J.W."/>
            <person name="Wang M."/>
            <person name="Veneault-Fourrey C."/>
            <person name="Henrissat B."/>
            <person name="Grigoriev I.V."/>
            <person name="Martin F.M."/>
            <person name="Perotto S."/>
        </authorList>
    </citation>
    <scope>NUCLEOTIDE SEQUENCE [LARGE SCALE GENOMIC DNA]</scope>
    <source>
        <strain evidence="10 11">ATCC 22711</strain>
    </source>
</reference>
<dbReference type="GO" id="GO:0031222">
    <property type="term" value="P:arabinan catabolic process"/>
    <property type="evidence" value="ECO:0007669"/>
    <property type="project" value="UniProtKB-UniPathway"/>
</dbReference>
<comment type="function">
    <text evidence="8">Alpha-L-arabinofuranosidase involved in the degradation of arabinoxylan, a major component of plant hemicellulose. Acts only on small linear 1,5-alpha-linked L-arabinofuranosyl oligosaccharides.</text>
</comment>
<proteinExistence type="inferred from homology"/>
<gene>
    <name evidence="10" type="ORF">M430DRAFT_50153</name>
</gene>
<dbReference type="GO" id="GO:0046373">
    <property type="term" value="P:L-arabinose metabolic process"/>
    <property type="evidence" value="ECO:0007669"/>
    <property type="project" value="InterPro"/>
</dbReference>
<dbReference type="InterPro" id="IPR017853">
    <property type="entry name" value="GH"/>
</dbReference>
<keyword evidence="5 10" id="KW-0378">Hydrolase</keyword>
<dbReference type="OrthoDB" id="3032304at2759"/>
<dbReference type="UniPathway" id="UPA00667"/>
<keyword evidence="6" id="KW-0119">Carbohydrate metabolism</keyword>
<comment type="pathway">
    <text evidence="2">Glycan metabolism; L-arabinan degradation.</text>
</comment>
<evidence type="ECO:0000256" key="2">
    <source>
        <dbReference type="ARBA" id="ARBA00004834"/>
    </source>
</evidence>
<evidence type="ECO:0000256" key="7">
    <source>
        <dbReference type="ARBA" id="ARBA00023295"/>
    </source>
</evidence>
<name>A0A2T3B4C3_AMORE</name>
<dbReference type="GO" id="GO:0046556">
    <property type="term" value="F:alpha-L-arabinofuranosidase activity"/>
    <property type="evidence" value="ECO:0007669"/>
    <property type="project" value="UniProtKB-EC"/>
</dbReference>
<dbReference type="Pfam" id="PF06964">
    <property type="entry name" value="Alpha-L-AF_C"/>
    <property type="match status" value="1"/>
</dbReference>
<evidence type="ECO:0000256" key="4">
    <source>
        <dbReference type="ARBA" id="ARBA00012670"/>
    </source>
</evidence>
<evidence type="ECO:0000313" key="10">
    <source>
        <dbReference type="EMBL" id="PSS20492.1"/>
    </source>
</evidence>
<dbReference type="GeneID" id="36576204"/>
<dbReference type="SUPFAM" id="SSF51011">
    <property type="entry name" value="Glycosyl hydrolase domain"/>
    <property type="match status" value="1"/>
</dbReference>
<dbReference type="Gene3D" id="3.20.20.80">
    <property type="entry name" value="Glycosidases"/>
    <property type="match status" value="1"/>
</dbReference>
<dbReference type="PANTHER" id="PTHR43576">
    <property type="entry name" value="ALPHA-L-ARABINOFURANOSIDASE C-RELATED"/>
    <property type="match status" value="1"/>
</dbReference>
<dbReference type="SUPFAM" id="SSF51445">
    <property type="entry name" value="(Trans)glycosidases"/>
    <property type="match status" value="1"/>
</dbReference>
<dbReference type="AlphaFoldDB" id="A0A2T3B4C3"/>
<comment type="catalytic activity">
    <reaction evidence="1">
        <text>Hydrolysis of terminal non-reducing alpha-L-arabinofuranoside residues in alpha-L-arabinosides.</text>
        <dbReference type="EC" id="3.2.1.55"/>
    </reaction>
</comment>
<feature type="domain" description="Alpha-L-arabinofuranosidase C-terminal" evidence="9">
    <location>
        <begin position="289"/>
        <end position="478"/>
    </location>
</feature>
<evidence type="ECO:0000256" key="5">
    <source>
        <dbReference type="ARBA" id="ARBA00022801"/>
    </source>
</evidence>
<dbReference type="Pfam" id="PF22848">
    <property type="entry name" value="ASD1_dom"/>
    <property type="match status" value="1"/>
</dbReference>
<evidence type="ECO:0000256" key="6">
    <source>
        <dbReference type="ARBA" id="ARBA00023277"/>
    </source>
</evidence>
<keyword evidence="11" id="KW-1185">Reference proteome</keyword>
<dbReference type="InterPro" id="IPR010720">
    <property type="entry name" value="Alpha-L-AF_C"/>
</dbReference>
<protein>
    <recommendedName>
        <fullName evidence="4">non-reducing end alpha-L-arabinofuranosidase</fullName>
        <ecNumber evidence="4">3.2.1.55</ecNumber>
    </recommendedName>
</protein>
<evidence type="ECO:0000256" key="1">
    <source>
        <dbReference type="ARBA" id="ARBA00001462"/>
    </source>
</evidence>
<dbReference type="EMBL" id="KZ679010">
    <property type="protein sequence ID" value="PSS20492.1"/>
    <property type="molecule type" value="Genomic_DNA"/>
</dbReference>
<dbReference type="SMART" id="SM00813">
    <property type="entry name" value="Alpha-L-AF_C"/>
    <property type="match status" value="1"/>
</dbReference>
<dbReference type="InterPro" id="IPR055235">
    <property type="entry name" value="ASD1_cat"/>
</dbReference>
<evidence type="ECO:0000259" key="9">
    <source>
        <dbReference type="SMART" id="SM00813"/>
    </source>
</evidence>
<dbReference type="InterPro" id="IPR013780">
    <property type="entry name" value="Glyco_hydro_b"/>
</dbReference>
<organism evidence="10 11">
    <name type="scientific">Amorphotheca resinae ATCC 22711</name>
    <dbReference type="NCBI Taxonomy" id="857342"/>
    <lineage>
        <taxon>Eukaryota</taxon>
        <taxon>Fungi</taxon>
        <taxon>Dikarya</taxon>
        <taxon>Ascomycota</taxon>
        <taxon>Pezizomycotina</taxon>
        <taxon>Leotiomycetes</taxon>
        <taxon>Helotiales</taxon>
        <taxon>Amorphothecaceae</taxon>
        <taxon>Amorphotheca</taxon>
    </lineage>
</organism>
<dbReference type="STRING" id="857342.A0A2T3B4C3"/>
<dbReference type="Gene3D" id="2.60.40.1180">
    <property type="entry name" value="Golgi alpha-mannosidase II"/>
    <property type="match status" value="1"/>
</dbReference>
<evidence type="ECO:0000256" key="8">
    <source>
        <dbReference type="ARBA" id="ARBA00037415"/>
    </source>
</evidence>
<comment type="similarity">
    <text evidence="3">Belongs to the glycosyl hydrolase 51 family.</text>
</comment>